<accession>A0A0F9WT75</accession>
<feature type="transmembrane region" description="Helical" evidence="1">
    <location>
        <begin position="100"/>
        <end position="120"/>
    </location>
</feature>
<feature type="transmembrane region" description="Helical" evidence="1">
    <location>
        <begin position="126"/>
        <end position="143"/>
    </location>
</feature>
<dbReference type="EMBL" id="JPQZ01000008">
    <property type="protein sequence ID" value="KKO76023.1"/>
    <property type="molecule type" value="Genomic_DNA"/>
</dbReference>
<reference evidence="2 3" key="1">
    <citation type="journal article" date="2015" name="Environ. Microbiol.">
        <title>Genome analyses suggest the presence of polyploidy and recent human-driven expansions in eight global populations of the honeybee pathogen Nosema ceranae.</title>
        <authorList>
            <person name="Pelin A."/>
            <person name="Selman M."/>
            <person name="Aris-Brosou S."/>
            <person name="Farinelli L."/>
            <person name="Corradi N."/>
        </authorList>
    </citation>
    <scope>NUCLEOTIDE SEQUENCE [LARGE SCALE GENOMIC DNA]</scope>
    <source>
        <strain evidence="2 3">PA08 1199</strain>
    </source>
</reference>
<organism evidence="2 3">
    <name type="scientific">Vairimorpha ceranae</name>
    <dbReference type="NCBI Taxonomy" id="40302"/>
    <lineage>
        <taxon>Eukaryota</taxon>
        <taxon>Fungi</taxon>
        <taxon>Fungi incertae sedis</taxon>
        <taxon>Microsporidia</taxon>
        <taxon>Nosematidae</taxon>
        <taxon>Vairimorpha</taxon>
    </lineage>
</organism>
<feature type="transmembrane region" description="Helical" evidence="1">
    <location>
        <begin position="236"/>
        <end position="254"/>
    </location>
</feature>
<keyword evidence="3" id="KW-1185">Reference proteome</keyword>
<dbReference type="GeneID" id="36321448"/>
<dbReference type="RefSeq" id="XP_024331765.1">
    <property type="nucleotide sequence ID" value="XM_024476494.1"/>
</dbReference>
<dbReference type="Pfam" id="PF05024">
    <property type="entry name" value="Gpi1"/>
    <property type="match status" value="1"/>
</dbReference>
<dbReference type="VEuPathDB" id="MicrosporidiaDB:AAJ76_800085186"/>
<keyword evidence="1" id="KW-0472">Membrane</keyword>
<dbReference type="GO" id="GO:0006506">
    <property type="term" value="P:GPI anchor biosynthetic process"/>
    <property type="evidence" value="ECO:0007669"/>
    <property type="project" value="InterPro"/>
</dbReference>
<proteinExistence type="predicted"/>
<dbReference type="InterPro" id="IPR007720">
    <property type="entry name" value="PigQ/GPI1"/>
</dbReference>
<keyword evidence="1" id="KW-1133">Transmembrane helix</keyword>
<evidence type="ECO:0000313" key="3">
    <source>
        <dbReference type="Proteomes" id="UP000034350"/>
    </source>
</evidence>
<gene>
    <name evidence="2" type="ORF">AAJ76_800085186</name>
</gene>
<comment type="caution">
    <text evidence="2">The sequence shown here is derived from an EMBL/GenBank/DDBJ whole genome shotgun (WGS) entry which is preliminary data.</text>
</comment>
<protein>
    <submittedName>
        <fullName evidence="2">Uncharacterized protein</fullName>
    </submittedName>
</protein>
<feature type="transmembrane region" description="Helical" evidence="1">
    <location>
        <begin position="260"/>
        <end position="284"/>
    </location>
</feature>
<sequence length="331" mass="39923">MFNKVVIIKGKYNLYDKKVNKNTVFYFCCNQGKIRINFTKQVKNILSINIYDNNVKYTLTNKNKDTFEMQFFKLTKLIIQNAQVEIINEKRTCINNLFKCRFYFFGSYELFFSYFFSVLLRFLMKNYMYVIFINLPVYAIFYIKNQPMGLKQNTIIKKNLALVFESINQCQVMLFKYFYIISLVTNLDKVLMKIGINFIFKIYKFNLNTLIELLSLFSDKSYNVVKKRYDKITLNVDQIIIGVILFSILILTFINIMPYYIFYVLYYLIYLLLEISEQFIIIILCRFNNFYFLDVEDKNYIKSVTYCTKINLLKKKIKIYNILRGELMNKK</sequence>
<keyword evidence="1" id="KW-0812">Transmembrane</keyword>
<evidence type="ECO:0000256" key="1">
    <source>
        <dbReference type="SAM" id="Phobius"/>
    </source>
</evidence>
<dbReference type="GO" id="GO:0016020">
    <property type="term" value="C:membrane"/>
    <property type="evidence" value="ECO:0007669"/>
    <property type="project" value="InterPro"/>
</dbReference>
<name>A0A0F9WT75_9MICR</name>
<dbReference type="VEuPathDB" id="MicrosporidiaDB:G9O61_00g011770"/>
<dbReference type="VEuPathDB" id="MicrosporidiaDB:NCER_100545"/>
<dbReference type="AlphaFoldDB" id="A0A0F9WT75"/>
<evidence type="ECO:0000313" key="2">
    <source>
        <dbReference type="EMBL" id="KKO76023.1"/>
    </source>
</evidence>
<dbReference type="OMA" id="ESINQCQ"/>
<dbReference type="Proteomes" id="UP000034350">
    <property type="component" value="Unassembled WGS sequence"/>
</dbReference>
<dbReference type="OrthoDB" id="2195292at2759"/>